<organism evidence="2 3">
    <name type="scientific">Cryptolaemus montrouzieri</name>
    <dbReference type="NCBI Taxonomy" id="559131"/>
    <lineage>
        <taxon>Eukaryota</taxon>
        <taxon>Metazoa</taxon>
        <taxon>Ecdysozoa</taxon>
        <taxon>Arthropoda</taxon>
        <taxon>Hexapoda</taxon>
        <taxon>Insecta</taxon>
        <taxon>Pterygota</taxon>
        <taxon>Neoptera</taxon>
        <taxon>Endopterygota</taxon>
        <taxon>Coleoptera</taxon>
        <taxon>Polyphaga</taxon>
        <taxon>Cucujiformia</taxon>
        <taxon>Coccinelloidea</taxon>
        <taxon>Coccinellidae</taxon>
        <taxon>Scymninae</taxon>
        <taxon>Scymnini</taxon>
        <taxon>Cryptolaemus</taxon>
    </lineage>
</organism>
<feature type="chain" id="PRO_5044806449" evidence="1">
    <location>
        <begin position="18"/>
        <end position="231"/>
    </location>
</feature>
<name>A0ABD2MHZ1_9CUCU</name>
<feature type="signal peptide" evidence="1">
    <location>
        <begin position="1"/>
        <end position="17"/>
    </location>
</feature>
<keyword evidence="3" id="KW-1185">Reference proteome</keyword>
<accession>A0ABD2MHZ1</accession>
<dbReference type="EMBL" id="JABFTP020000001">
    <property type="protein sequence ID" value="KAL3265969.1"/>
    <property type="molecule type" value="Genomic_DNA"/>
</dbReference>
<keyword evidence="1" id="KW-0732">Signal</keyword>
<evidence type="ECO:0000313" key="2">
    <source>
        <dbReference type="EMBL" id="KAL3265969.1"/>
    </source>
</evidence>
<reference evidence="2 3" key="1">
    <citation type="journal article" date="2021" name="BMC Biol.">
        <title>Horizontally acquired antibacterial genes associated with adaptive radiation of ladybird beetles.</title>
        <authorList>
            <person name="Li H.S."/>
            <person name="Tang X.F."/>
            <person name="Huang Y.H."/>
            <person name="Xu Z.Y."/>
            <person name="Chen M.L."/>
            <person name="Du X.Y."/>
            <person name="Qiu B.Y."/>
            <person name="Chen P.T."/>
            <person name="Zhang W."/>
            <person name="Slipinski A."/>
            <person name="Escalona H.E."/>
            <person name="Waterhouse R.M."/>
            <person name="Zwick A."/>
            <person name="Pang H."/>
        </authorList>
    </citation>
    <scope>NUCLEOTIDE SEQUENCE [LARGE SCALE GENOMIC DNA]</scope>
    <source>
        <strain evidence="2">SYSU2018</strain>
    </source>
</reference>
<dbReference type="AlphaFoldDB" id="A0ABD2MHZ1"/>
<evidence type="ECO:0000256" key="1">
    <source>
        <dbReference type="SAM" id="SignalP"/>
    </source>
</evidence>
<sequence length="231" mass="26426">MKKVLVICFIFIASVVANKCKPKYHFWRPYNGTIPSDALVAGIDEDGSRKYVAKIIPLDEYLWTIPAQLNEGDDHINLAWCCSDGNLNKKTIRVDRFIEILCVDNPDNLVWKKVERYVDEIKDCCLVEGGIALYGNHIYVSYIGKGMVNGINYMGRTYLERGWDGVKIMDGANSTIILKNFEVLSYDCKDNNVAPNPDQEFPNLEPFYPETEHLYPETEQVYPESKEVLDP</sequence>
<comment type="caution">
    <text evidence="2">The sequence shown here is derived from an EMBL/GenBank/DDBJ whole genome shotgun (WGS) entry which is preliminary data.</text>
</comment>
<dbReference type="Proteomes" id="UP001516400">
    <property type="component" value="Unassembled WGS sequence"/>
</dbReference>
<proteinExistence type="predicted"/>
<gene>
    <name evidence="2" type="ORF">HHI36_010157</name>
</gene>
<protein>
    <submittedName>
        <fullName evidence="2">Uncharacterized protein</fullName>
    </submittedName>
</protein>
<evidence type="ECO:0000313" key="3">
    <source>
        <dbReference type="Proteomes" id="UP001516400"/>
    </source>
</evidence>